<keyword evidence="1" id="KW-0808">Transferase</keyword>
<dbReference type="SUPFAM" id="SSF53335">
    <property type="entry name" value="S-adenosyl-L-methionine-dependent methyltransferases"/>
    <property type="match status" value="1"/>
</dbReference>
<dbReference type="PANTHER" id="PTHR43167:SF1">
    <property type="entry name" value="PUTATIVE (AFU_ORTHOLOGUE AFUA_6G01830)-RELATED"/>
    <property type="match status" value="1"/>
</dbReference>
<accession>A0ABV5CDS3</accession>
<comment type="caution">
    <text evidence="1">The sequence shown here is derived from an EMBL/GenBank/DDBJ whole genome shotgun (WGS) entry which is preliminary data.</text>
</comment>
<protein>
    <submittedName>
        <fullName evidence="1">Class I SAM-dependent methyltransferase</fullName>
        <ecNumber evidence="1">2.1.1.-</ecNumber>
    </submittedName>
</protein>
<dbReference type="EC" id="2.1.1.-" evidence="1"/>
<dbReference type="RefSeq" id="WP_375557169.1">
    <property type="nucleotide sequence ID" value="NZ_JBBVGT010000002.1"/>
</dbReference>
<evidence type="ECO:0000313" key="1">
    <source>
        <dbReference type="EMBL" id="MFB5945634.1"/>
    </source>
</evidence>
<dbReference type="Pfam" id="PF13578">
    <property type="entry name" value="Methyltransf_24"/>
    <property type="match status" value="1"/>
</dbReference>
<keyword evidence="1" id="KW-0489">Methyltransferase</keyword>
<reference evidence="1 2" key="1">
    <citation type="submission" date="2024-04" db="EMBL/GenBank/DDBJ databases">
        <title>Albibacterium profundi sp. nov., isolated from sediment of the Challenger Deep of Mariana Trench.</title>
        <authorList>
            <person name="Wang Y."/>
        </authorList>
    </citation>
    <scope>NUCLEOTIDE SEQUENCE [LARGE SCALE GENOMIC DNA]</scope>
    <source>
        <strain evidence="1 2">RHL897</strain>
    </source>
</reference>
<dbReference type="GO" id="GO:0032259">
    <property type="term" value="P:methylation"/>
    <property type="evidence" value="ECO:0007669"/>
    <property type="project" value="UniProtKB-KW"/>
</dbReference>
<dbReference type="Gene3D" id="3.40.50.150">
    <property type="entry name" value="Vaccinia Virus protein VP39"/>
    <property type="match status" value="1"/>
</dbReference>
<dbReference type="PANTHER" id="PTHR43167">
    <property type="entry name" value="PUTATIVE (AFU_ORTHOLOGUE AFUA_6G01830)-RELATED"/>
    <property type="match status" value="1"/>
</dbReference>
<evidence type="ECO:0000313" key="2">
    <source>
        <dbReference type="Proteomes" id="UP001580928"/>
    </source>
</evidence>
<dbReference type="InterPro" id="IPR029063">
    <property type="entry name" value="SAM-dependent_MTases_sf"/>
</dbReference>
<dbReference type="EMBL" id="JBBVGT010000002">
    <property type="protein sequence ID" value="MFB5945634.1"/>
    <property type="molecule type" value="Genomic_DNA"/>
</dbReference>
<keyword evidence="2" id="KW-1185">Reference proteome</keyword>
<dbReference type="GO" id="GO:0008168">
    <property type="term" value="F:methyltransferase activity"/>
    <property type="evidence" value="ECO:0007669"/>
    <property type="project" value="UniProtKB-KW"/>
</dbReference>
<sequence>MANVRFFRDYLSHCIRSKTRHGTHSPFLYNLVDRVVYDFDKRDYYDPIECLRRQLADDHRTLNITDLGAGSMLNKKKTKKVSTLATNALKPPRIAKLIARLAQEFQPNNIIELGTCLGITTLYLSKACPSSSIITMEGCPETAQIARENFEKSGANNIDIKVGNFDTLFPQFIAEMPAIDFLFVDGNHRKSATLDYFYQSLPKVHEGSLLIFDDIYWSEGMKEAWEEIKSHPSVRVTVDLFYIGLVFFKKDQAKENFKIRFF</sequence>
<organism evidence="1 2">
    <name type="scientific">Albibacterium profundi</name>
    <dbReference type="NCBI Taxonomy" id="3134906"/>
    <lineage>
        <taxon>Bacteria</taxon>
        <taxon>Pseudomonadati</taxon>
        <taxon>Bacteroidota</taxon>
        <taxon>Sphingobacteriia</taxon>
        <taxon>Sphingobacteriales</taxon>
        <taxon>Sphingobacteriaceae</taxon>
        <taxon>Albibacterium</taxon>
    </lineage>
</organism>
<gene>
    <name evidence="1" type="ORF">WKR92_07300</name>
</gene>
<proteinExistence type="predicted"/>
<dbReference type="Proteomes" id="UP001580928">
    <property type="component" value="Unassembled WGS sequence"/>
</dbReference>
<name>A0ABV5CDS3_9SPHI</name>